<evidence type="ECO:0000313" key="2">
    <source>
        <dbReference type="Proteomes" id="UP000256710"/>
    </source>
</evidence>
<dbReference type="Proteomes" id="UP000256710">
    <property type="component" value="Unassembled WGS sequence"/>
</dbReference>
<evidence type="ECO:0000313" key="1">
    <source>
        <dbReference type="EMBL" id="SOZ39750.1"/>
    </source>
</evidence>
<reference evidence="1 2" key="1">
    <citation type="submission" date="2018-01" db="EMBL/GenBank/DDBJ databases">
        <authorList>
            <person name="Clerissi C."/>
        </authorList>
    </citation>
    <scope>NUCLEOTIDE SEQUENCE [LARGE SCALE GENOMIC DNA]</scope>
    <source>
        <strain evidence="1">Cupriavidus taiwanensis STM 6082</strain>
    </source>
</reference>
<organism evidence="1 2">
    <name type="scientific">Cupriavidus neocaledonicus</name>
    <dbReference type="NCBI Taxonomy" id="1040979"/>
    <lineage>
        <taxon>Bacteria</taxon>
        <taxon>Pseudomonadati</taxon>
        <taxon>Pseudomonadota</taxon>
        <taxon>Betaproteobacteria</taxon>
        <taxon>Burkholderiales</taxon>
        <taxon>Burkholderiaceae</taxon>
        <taxon>Cupriavidus</taxon>
    </lineage>
</organism>
<proteinExistence type="predicted"/>
<protein>
    <submittedName>
        <fullName evidence="1">Uncharacterized protein</fullName>
    </submittedName>
</protein>
<sequence length="71" mass="7955">MNRTASGWRASAAAFLRRQRRVIGPYFLPRAELKALPATAANHPHSSSLRYKTKLMGKTTNAPCRSQRCLN</sequence>
<name>A0ABY1VAG1_9BURK</name>
<accession>A0ABY1VAG1</accession>
<gene>
    <name evidence="1" type="ORF">CBM2605_B40081</name>
</gene>
<keyword evidence="2" id="KW-1185">Reference proteome</keyword>
<dbReference type="EMBL" id="OFTC01000043">
    <property type="protein sequence ID" value="SOZ39750.1"/>
    <property type="molecule type" value="Genomic_DNA"/>
</dbReference>
<comment type="caution">
    <text evidence="1">The sequence shown here is derived from an EMBL/GenBank/DDBJ whole genome shotgun (WGS) entry which is preliminary data.</text>
</comment>